<dbReference type="PANTHER" id="PTHR42879">
    <property type="entry name" value="3-OXOACYL-(ACYL-CARRIER-PROTEIN) REDUCTASE"/>
    <property type="match status" value="1"/>
</dbReference>
<gene>
    <name evidence="2" type="primary">wvdC</name>
</gene>
<reference evidence="2" key="1">
    <citation type="journal article" date="2012" name="Int. J. Food Microbiol.">
        <title>Development of O-serogroup specific PCR assay for detection and identification of Vibrio parahaemolyticus.</title>
        <authorList>
            <person name="Chen M."/>
            <person name="Guo D."/>
            <person name="Wong H.C."/>
            <person name="Zhang X."/>
            <person name="Liu F."/>
            <person name="Chen H."/>
            <person name="Chen M."/>
            <person name="Liu B."/>
            <person name="Wang L."/>
            <person name="Wu F."/>
            <person name="Feng L."/>
        </authorList>
    </citation>
    <scope>NUCLEOTIDE SEQUENCE</scope>
    <source>
        <strain evidence="2">20579</strain>
    </source>
</reference>
<dbReference type="Pfam" id="PF13561">
    <property type="entry name" value="adh_short_C2"/>
    <property type="match status" value="1"/>
</dbReference>
<dbReference type="GO" id="GO:0032787">
    <property type="term" value="P:monocarboxylic acid metabolic process"/>
    <property type="evidence" value="ECO:0007669"/>
    <property type="project" value="UniProtKB-ARBA"/>
</dbReference>
<accession>K7S619</accession>
<dbReference type="SUPFAM" id="SSF51735">
    <property type="entry name" value="NAD(P)-binding Rossmann-fold domains"/>
    <property type="match status" value="1"/>
</dbReference>
<comment type="similarity">
    <text evidence="1">Belongs to the short-chain dehydrogenases/reductases (SDR) family.</text>
</comment>
<dbReference type="RefSeq" id="WP_140367250.1">
    <property type="nucleotide sequence ID" value="NZ_JALGSG010000004.1"/>
</dbReference>
<sequence>MAKYILITGATSDIGKSVAKRLIESDCVPILIGRNIESLKKAIDELDNPNIRYYLFDNNELSDVKDLFKTIVNDIGAKLSGFIGCAGFHKIKPFRVTKEQDFKEMMQLNFVSQAMFAHCFAKSQFSHDGSSILFISSIASISGEPGLSAYSSSKAALNGLMRTLAVELAPRGITCNSILPGWVQTKHAEFVESTMSSEKFTELRASYPLGLGKPGDVASLCNFLISEESRWLTGQEIVLDGGKSLL</sequence>
<dbReference type="Gene3D" id="3.40.50.720">
    <property type="entry name" value="NAD(P)-binding Rossmann-like Domain"/>
    <property type="match status" value="1"/>
</dbReference>
<evidence type="ECO:0000313" key="2">
    <source>
        <dbReference type="EMBL" id="AFV92976.1"/>
    </source>
</evidence>
<dbReference type="PRINTS" id="PR00081">
    <property type="entry name" value="GDHRDH"/>
</dbReference>
<dbReference type="InterPro" id="IPR050259">
    <property type="entry name" value="SDR"/>
</dbReference>
<dbReference type="PROSITE" id="PS00061">
    <property type="entry name" value="ADH_SHORT"/>
    <property type="match status" value="1"/>
</dbReference>
<name>K7S619_VIBPH</name>
<dbReference type="AlphaFoldDB" id="K7S619"/>
<dbReference type="InterPro" id="IPR002347">
    <property type="entry name" value="SDR_fam"/>
</dbReference>
<dbReference type="CDD" id="cd05233">
    <property type="entry name" value="SDR_c"/>
    <property type="match status" value="1"/>
</dbReference>
<protein>
    <submittedName>
        <fullName evidence="2">Short-chain dehydrogenase/reductase</fullName>
    </submittedName>
</protein>
<dbReference type="EMBL" id="JQ863077">
    <property type="protein sequence ID" value="AFV92976.1"/>
    <property type="molecule type" value="Genomic_DNA"/>
</dbReference>
<dbReference type="InterPro" id="IPR020904">
    <property type="entry name" value="Sc_DH/Rdtase_CS"/>
</dbReference>
<organism evidence="2">
    <name type="scientific">Vibrio parahaemolyticus</name>
    <dbReference type="NCBI Taxonomy" id="670"/>
    <lineage>
        <taxon>Bacteria</taxon>
        <taxon>Pseudomonadati</taxon>
        <taxon>Pseudomonadota</taxon>
        <taxon>Gammaproteobacteria</taxon>
        <taxon>Vibrionales</taxon>
        <taxon>Vibrionaceae</taxon>
        <taxon>Vibrio</taxon>
    </lineage>
</organism>
<proteinExistence type="inferred from homology"/>
<dbReference type="InterPro" id="IPR036291">
    <property type="entry name" value="NAD(P)-bd_dom_sf"/>
</dbReference>
<evidence type="ECO:0000256" key="1">
    <source>
        <dbReference type="ARBA" id="ARBA00006484"/>
    </source>
</evidence>